<reference evidence="1" key="1">
    <citation type="journal article" date="2020" name="Nature">
        <title>Giant virus diversity and host interactions through global metagenomics.</title>
        <authorList>
            <person name="Schulz F."/>
            <person name="Roux S."/>
            <person name="Paez-Espino D."/>
            <person name="Jungbluth S."/>
            <person name="Walsh D.A."/>
            <person name="Denef V.J."/>
            <person name="McMahon K.D."/>
            <person name="Konstantinidis K.T."/>
            <person name="Eloe-Fadrosh E.A."/>
            <person name="Kyrpides N.C."/>
            <person name="Woyke T."/>
        </authorList>
    </citation>
    <scope>NUCLEOTIDE SEQUENCE</scope>
    <source>
        <strain evidence="1">GVMAG-M-3300013006-15</strain>
    </source>
</reference>
<name>A0A6C0BJV9_9ZZZZ</name>
<evidence type="ECO:0000313" key="1">
    <source>
        <dbReference type="EMBL" id="QHS91849.1"/>
    </source>
</evidence>
<organism evidence="1">
    <name type="scientific">viral metagenome</name>
    <dbReference type="NCBI Taxonomy" id="1070528"/>
    <lineage>
        <taxon>unclassified sequences</taxon>
        <taxon>metagenomes</taxon>
        <taxon>organismal metagenomes</taxon>
    </lineage>
</organism>
<protein>
    <recommendedName>
        <fullName evidence="2">Methyltransferase</fullName>
    </recommendedName>
</protein>
<accession>A0A6C0BJV9</accession>
<proteinExistence type="predicted"/>
<evidence type="ECO:0008006" key="2">
    <source>
        <dbReference type="Google" id="ProtNLM"/>
    </source>
</evidence>
<dbReference type="EMBL" id="MN739165">
    <property type="protein sequence ID" value="QHS91849.1"/>
    <property type="molecule type" value="Genomic_DNA"/>
</dbReference>
<sequence>MITEVDVGDVEYHRRAIKGMITAQKQRDPSFTVIDVGGSMDGWSTDCVDAIMDFNKPDVATSVHVFVANLNKQNDWQEILDYVAKNGKFSYVICSHTLEDIANPTLTMDMLPHIATAGYIAVPSKYIELAKIEGNYRGFIHHRWIFDFQNGKFIGFPKLPFIEYETHLHKLADTSPELGELCFCWKDSFQYEIINNDYMGPSIDHVHEYYERLLQ</sequence>
<dbReference type="AlphaFoldDB" id="A0A6C0BJV9"/>